<dbReference type="GO" id="GO:0051539">
    <property type="term" value="F:4 iron, 4 sulfur cluster binding"/>
    <property type="evidence" value="ECO:0007669"/>
    <property type="project" value="UniProtKB-KW"/>
</dbReference>
<evidence type="ECO:0000256" key="11">
    <source>
        <dbReference type="ARBA" id="ARBA00022691"/>
    </source>
</evidence>
<evidence type="ECO:0000256" key="3">
    <source>
        <dbReference type="ARBA" id="ARBA00004712"/>
    </source>
</evidence>
<evidence type="ECO:0000256" key="6">
    <source>
        <dbReference type="ARBA" id="ARBA00012126"/>
    </source>
</evidence>
<keyword evidence="10 20" id="KW-0808">Transferase</keyword>
<dbReference type="NCBIfam" id="TIGR03550">
    <property type="entry name" value="F420_cofG"/>
    <property type="match status" value="1"/>
</dbReference>
<name>A0A7W6CGI4_9SPHN</name>
<dbReference type="SFLD" id="SFLDS00029">
    <property type="entry name" value="Radical_SAM"/>
    <property type="match status" value="2"/>
</dbReference>
<keyword evidence="11" id="KW-0949">S-adenosyl-L-methionine</keyword>
<comment type="cofactor">
    <cofactor evidence="1">
        <name>[4Fe-4S] cluster</name>
        <dbReference type="ChEBI" id="CHEBI:49883"/>
    </cofactor>
</comment>
<dbReference type="NCBIfam" id="TIGR03551">
    <property type="entry name" value="F420_cofH"/>
    <property type="match status" value="1"/>
</dbReference>
<reference evidence="20 21" key="1">
    <citation type="submission" date="2020-08" db="EMBL/GenBank/DDBJ databases">
        <title>Genomic Encyclopedia of Type Strains, Phase IV (KMG-IV): sequencing the most valuable type-strain genomes for metagenomic binning, comparative biology and taxonomic classification.</title>
        <authorList>
            <person name="Goeker M."/>
        </authorList>
    </citation>
    <scope>NUCLEOTIDE SEQUENCE [LARGE SCALE GENOMIC DNA]</scope>
    <source>
        <strain evidence="20 21">DSM 27057</strain>
    </source>
</reference>
<comment type="function">
    <text evidence="2">Catalyzes the radical-mediated synthesis of 7,8-didemethyl-8-hydroxy-5-deazariboflavin (FO) from 5-amino-6-(D-ribitylamino)uracil and L-tyrosine.</text>
</comment>
<evidence type="ECO:0000256" key="13">
    <source>
        <dbReference type="ARBA" id="ARBA00023004"/>
    </source>
</evidence>
<evidence type="ECO:0000256" key="12">
    <source>
        <dbReference type="ARBA" id="ARBA00022723"/>
    </source>
</evidence>
<dbReference type="SFLD" id="SFLDG01064">
    <property type="entry name" value="F420__menaquinone_cofactor_bio"/>
    <property type="match status" value="2"/>
</dbReference>
<evidence type="ECO:0000313" key="21">
    <source>
        <dbReference type="Proteomes" id="UP000548867"/>
    </source>
</evidence>
<dbReference type="SMART" id="SM00729">
    <property type="entry name" value="Elp3"/>
    <property type="match status" value="2"/>
</dbReference>
<dbReference type="GO" id="GO:0046872">
    <property type="term" value="F:metal ion binding"/>
    <property type="evidence" value="ECO:0007669"/>
    <property type="project" value="UniProtKB-KW"/>
</dbReference>
<dbReference type="InterPro" id="IPR007197">
    <property type="entry name" value="rSAM"/>
</dbReference>
<dbReference type="SFLD" id="SFLDF00343">
    <property type="entry name" value="aminofutalosine_synthase_(mqnE"/>
    <property type="match status" value="1"/>
</dbReference>
<dbReference type="InterPro" id="IPR019940">
    <property type="entry name" value="CofH_family"/>
</dbReference>
<evidence type="ECO:0000313" key="20">
    <source>
        <dbReference type="EMBL" id="MBB3956099.1"/>
    </source>
</evidence>
<feature type="compositionally biased region" description="Basic and acidic residues" evidence="18">
    <location>
        <begin position="783"/>
        <end position="796"/>
    </location>
</feature>
<accession>A0A7W6CGI4</accession>
<evidence type="ECO:0000256" key="16">
    <source>
        <dbReference type="ARBA" id="ARBA00048468"/>
    </source>
</evidence>
<comment type="caution">
    <text evidence="20">The sequence shown here is derived from an EMBL/GenBank/DDBJ whole genome shotgun (WGS) entry which is preliminary data.</text>
</comment>
<evidence type="ECO:0000256" key="18">
    <source>
        <dbReference type="SAM" id="MobiDB-lite"/>
    </source>
</evidence>
<evidence type="ECO:0000256" key="15">
    <source>
        <dbReference type="ARBA" id="ARBA00023239"/>
    </source>
</evidence>
<protein>
    <recommendedName>
        <fullName evidence="8">FO synthase</fullName>
        <ecNumber evidence="7">2.5.1.147</ecNumber>
        <ecNumber evidence="6">4.3.1.32</ecNumber>
    </recommendedName>
</protein>
<dbReference type="InterPro" id="IPR034405">
    <property type="entry name" value="F420"/>
</dbReference>
<dbReference type="InterPro" id="IPR045567">
    <property type="entry name" value="CofH/MnqC-like_C"/>
</dbReference>
<comment type="pathway">
    <text evidence="3">Cofactor biosynthesis; coenzyme F0 biosynthesis.</text>
</comment>
<dbReference type="Proteomes" id="UP000548867">
    <property type="component" value="Unassembled WGS sequence"/>
</dbReference>
<comment type="catalytic activity">
    <reaction evidence="16">
        <text>5-amino-6-(D-ribitylamino)uracil + L-tyrosine + S-adenosyl-L-methionine = 5-amino-5-(4-hydroxybenzyl)-6-(D-ribitylimino)-5,6-dihydrouracil + 2-iminoacetate + 5'-deoxyadenosine + L-methionine + H(+)</text>
        <dbReference type="Rhea" id="RHEA:55200"/>
        <dbReference type="ChEBI" id="CHEBI:15378"/>
        <dbReference type="ChEBI" id="CHEBI:15934"/>
        <dbReference type="ChEBI" id="CHEBI:17319"/>
        <dbReference type="ChEBI" id="CHEBI:57844"/>
        <dbReference type="ChEBI" id="CHEBI:58315"/>
        <dbReference type="ChEBI" id="CHEBI:59789"/>
        <dbReference type="ChEBI" id="CHEBI:77846"/>
        <dbReference type="ChEBI" id="CHEBI:85936"/>
        <dbReference type="EC" id="2.5.1.147"/>
    </reaction>
</comment>
<dbReference type="PANTHER" id="PTHR43076:SF1">
    <property type="entry name" value="LIPOYL SYNTHASE 2"/>
    <property type="match status" value="1"/>
</dbReference>
<keyword evidence="13" id="KW-0408">Iron</keyword>
<dbReference type="AlphaFoldDB" id="A0A7W6CGI4"/>
<dbReference type="PANTHER" id="PTHR43076">
    <property type="entry name" value="FO SYNTHASE (COFH)"/>
    <property type="match status" value="1"/>
</dbReference>
<sequence>MESATKTGAFNADMPLDAMMAAACTLRDAGHGRVQTWSRKVFIPLTQLCRDRCHYCTFAQPPQPGESPYMSREDVLAVARAGAAAGCTEALFTLGDKPELRYSAAREALAKMGYASTIDYLIAMCAAVRDETGLLPHVNAGVMSREDMARLREVSASQGLMLESLSPRLCAKGGPHYRSPDKEPEARLAMLRQAGELRVPFTTGILIGIGETRAERIEALEAIAAAHRAHGHVQEVIVQNFRAKARTPMADAPEPDLDDLLWTIAAARLILGSDMNIQAPPNLSAADFPRLIAAGINDWGGVSPVTIDHVNPEAPWPEVTRLRAGTEQAGRSLVARLPAYPAWLSADWQAPAMRRAIMAASDALGYARDDMWSPGVALPKRAAAASALSVSPEIADAVQSALAGDALDEEAIVTLFSARDADLEHVCAAADTLRREKKGEAITYVVNRNINYTNICTFKCGFCAFSKGDMAEALRGRPYDLSMDEVIRRTAEAWARGATEVCLQGGIHPHYTGETYINLAKAVRAAVPEMHIHAFSPLEVSQGAKASNLSLENYLRALKEAGLDTLPGTAAEILDDEVRDVICPDKLTTDEWLEVIETAHRVGFKTTATIMFGHVETPRHWARHLIRIRDLQERTGGFTEFVPLPFIHMEAPMAIKGQARHGPTFREVRLMHAVARLVFNGRIDSIQTSWVKLGEEGVKACLNSGANDLGGTLMNESISRAAGAAHGQEMPPEAMEALIRSIGRMPVQRSTAYGAVTQETHQRGLNAEALTPMIQTPPRKKREGANDKTERFEHAG</sequence>
<dbReference type="InterPro" id="IPR019939">
    <property type="entry name" value="CofG_family"/>
</dbReference>
<dbReference type="GO" id="GO:0044689">
    <property type="term" value="F:7,8-didemethyl-8-hydroxy-5-deazariboflavin synthase activity"/>
    <property type="evidence" value="ECO:0007669"/>
    <property type="project" value="UniProtKB-EC"/>
</dbReference>
<dbReference type="InterPro" id="IPR058240">
    <property type="entry name" value="rSAM_sf"/>
</dbReference>
<proteinExistence type="inferred from homology"/>
<dbReference type="HAMAP" id="MF_01611">
    <property type="entry name" value="FO_synth_sub1"/>
    <property type="match status" value="1"/>
</dbReference>
<dbReference type="Gene3D" id="3.20.20.70">
    <property type="entry name" value="Aldolase class I"/>
    <property type="match status" value="2"/>
</dbReference>
<keyword evidence="21" id="KW-1185">Reference proteome</keyword>
<comment type="similarity">
    <text evidence="4">In the C-terminal section; belongs to the radical SAM superfamily. CofH family.</text>
</comment>
<evidence type="ECO:0000256" key="5">
    <source>
        <dbReference type="ARBA" id="ARBA00010826"/>
    </source>
</evidence>
<feature type="region of interest" description="Disordered" evidence="18">
    <location>
        <begin position="776"/>
        <end position="796"/>
    </location>
</feature>
<dbReference type="NCBIfam" id="NF005609">
    <property type="entry name" value="PRK07360.1"/>
    <property type="match status" value="1"/>
</dbReference>
<dbReference type="FunFam" id="3.20.20.70:FF:000134">
    <property type="entry name" value="7,8-didemethyl-8-hydroxy-5-deazariboflavin synthase"/>
    <property type="match status" value="1"/>
</dbReference>
<evidence type="ECO:0000256" key="2">
    <source>
        <dbReference type="ARBA" id="ARBA00003692"/>
    </source>
</evidence>
<evidence type="ECO:0000256" key="17">
    <source>
        <dbReference type="ARBA" id="ARBA00048974"/>
    </source>
</evidence>
<evidence type="ECO:0000256" key="10">
    <source>
        <dbReference type="ARBA" id="ARBA00022679"/>
    </source>
</evidence>
<dbReference type="Pfam" id="PF19288">
    <property type="entry name" value="CofH_C"/>
    <property type="match status" value="1"/>
</dbReference>
<keyword evidence="12" id="KW-0479">Metal-binding</keyword>
<dbReference type="HAMAP" id="MF_01612">
    <property type="entry name" value="FO_synth_sub2"/>
    <property type="match status" value="1"/>
</dbReference>
<evidence type="ECO:0000256" key="7">
    <source>
        <dbReference type="ARBA" id="ARBA00012289"/>
    </source>
</evidence>
<comment type="similarity">
    <text evidence="5">In the N-terminal section; belongs to the radical SAM superfamily. CofG family.</text>
</comment>
<evidence type="ECO:0000256" key="1">
    <source>
        <dbReference type="ARBA" id="ARBA00001966"/>
    </source>
</evidence>
<keyword evidence="15" id="KW-0456">Lyase</keyword>
<dbReference type="SFLD" id="SFLDF00293">
    <property type="entry name" value="((2_3_4_5-tetrahydroxypentyl)a"/>
    <property type="match status" value="1"/>
</dbReference>
<dbReference type="GO" id="GO:0141093">
    <property type="term" value="F:5-amino-6-(D-ribitylamino)uracil--L-tyrosine 4-hydroxyphenyl transferase activity"/>
    <property type="evidence" value="ECO:0007669"/>
    <property type="project" value="UniProtKB-EC"/>
</dbReference>
<dbReference type="Pfam" id="PF04055">
    <property type="entry name" value="Radical_SAM"/>
    <property type="match status" value="2"/>
</dbReference>
<dbReference type="EC" id="4.3.1.32" evidence="6"/>
<comment type="catalytic activity">
    <reaction evidence="17">
        <text>5-amino-5-(4-hydroxybenzyl)-6-(D-ribitylimino)-5,6-dihydrouracil + S-adenosyl-L-methionine = 7,8-didemethyl-8-hydroxy-5-deazariboflavin + 5'-deoxyadenosine + L-methionine + NH4(+) + H(+)</text>
        <dbReference type="Rhea" id="RHEA:55204"/>
        <dbReference type="ChEBI" id="CHEBI:15378"/>
        <dbReference type="ChEBI" id="CHEBI:17319"/>
        <dbReference type="ChEBI" id="CHEBI:28938"/>
        <dbReference type="ChEBI" id="CHEBI:57844"/>
        <dbReference type="ChEBI" id="CHEBI:59789"/>
        <dbReference type="ChEBI" id="CHEBI:59904"/>
        <dbReference type="ChEBI" id="CHEBI:85936"/>
        <dbReference type="EC" id="4.3.1.32"/>
    </reaction>
</comment>
<gene>
    <name evidence="20" type="ORF">GGR38_003056</name>
</gene>
<dbReference type="InterPro" id="IPR013785">
    <property type="entry name" value="Aldolase_TIM"/>
</dbReference>
<dbReference type="EMBL" id="JACIDX010000011">
    <property type="protein sequence ID" value="MBB3956099.1"/>
    <property type="molecule type" value="Genomic_DNA"/>
</dbReference>
<dbReference type="EC" id="2.5.1.147" evidence="7"/>
<dbReference type="PROSITE" id="PS51918">
    <property type="entry name" value="RADICAL_SAM"/>
    <property type="match status" value="2"/>
</dbReference>
<evidence type="ECO:0000256" key="4">
    <source>
        <dbReference type="ARBA" id="ARBA00010051"/>
    </source>
</evidence>
<feature type="domain" description="Radical SAM core" evidence="19">
    <location>
        <begin position="442"/>
        <end position="682"/>
    </location>
</feature>
<dbReference type="NCBIfam" id="NF004884">
    <property type="entry name" value="PRK06245.1"/>
    <property type="match status" value="1"/>
</dbReference>
<dbReference type="InterPro" id="IPR006638">
    <property type="entry name" value="Elp3/MiaA/NifB-like_rSAM"/>
</dbReference>
<dbReference type="SFLD" id="SFLDG01389">
    <property type="entry name" value="menaquinone_synthsis_involved"/>
    <property type="match status" value="1"/>
</dbReference>
<dbReference type="NCBIfam" id="TIGR00423">
    <property type="entry name" value="CofH family radical SAM protein"/>
    <property type="match status" value="1"/>
</dbReference>
<dbReference type="SFLD" id="SFLDF00294">
    <property type="entry name" value="7_8-didemethyl-8-hydroxy-5-dea"/>
    <property type="match status" value="1"/>
</dbReference>
<keyword evidence="9" id="KW-0004">4Fe-4S</keyword>
<keyword evidence="14" id="KW-0411">Iron-sulfur</keyword>
<dbReference type="SFLD" id="SFLDG01388">
    <property type="entry name" value="7_8-didemethyl-8-hydroxy-5-dea"/>
    <property type="match status" value="2"/>
</dbReference>
<feature type="domain" description="Radical SAM core" evidence="19">
    <location>
        <begin position="35"/>
        <end position="280"/>
    </location>
</feature>
<evidence type="ECO:0000259" key="19">
    <source>
        <dbReference type="PROSITE" id="PS51918"/>
    </source>
</evidence>
<evidence type="ECO:0000256" key="14">
    <source>
        <dbReference type="ARBA" id="ARBA00023014"/>
    </source>
</evidence>
<evidence type="ECO:0000256" key="9">
    <source>
        <dbReference type="ARBA" id="ARBA00022485"/>
    </source>
</evidence>
<dbReference type="SUPFAM" id="SSF102114">
    <property type="entry name" value="Radical SAM enzymes"/>
    <property type="match status" value="2"/>
</dbReference>
<evidence type="ECO:0000256" key="8">
    <source>
        <dbReference type="ARBA" id="ARBA00022220"/>
    </source>
</evidence>
<organism evidence="20 21">
    <name type="scientific">Novosphingobium sediminicola</name>
    <dbReference type="NCBI Taxonomy" id="563162"/>
    <lineage>
        <taxon>Bacteria</taxon>
        <taxon>Pseudomonadati</taxon>
        <taxon>Pseudomonadota</taxon>
        <taxon>Alphaproteobacteria</taxon>
        <taxon>Sphingomonadales</taxon>
        <taxon>Sphingomonadaceae</taxon>
        <taxon>Novosphingobium</taxon>
    </lineage>
</organism>
<dbReference type="InterPro" id="IPR020050">
    <property type="entry name" value="FO_synthase_su2"/>
</dbReference>
<dbReference type="CDD" id="cd01335">
    <property type="entry name" value="Radical_SAM"/>
    <property type="match status" value="2"/>
</dbReference>
<dbReference type="UniPathway" id="UPA00072"/>